<dbReference type="PROSITE" id="PS00211">
    <property type="entry name" value="ABC_TRANSPORTER_1"/>
    <property type="match status" value="1"/>
</dbReference>
<dbReference type="GO" id="GO:0016887">
    <property type="term" value="F:ATP hydrolysis activity"/>
    <property type="evidence" value="ECO:0007669"/>
    <property type="project" value="InterPro"/>
</dbReference>
<evidence type="ECO:0000259" key="8">
    <source>
        <dbReference type="PROSITE" id="PS50893"/>
    </source>
</evidence>
<evidence type="ECO:0000313" key="9">
    <source>
        <dbReference type="EMBL" id="SHJ54914.1"/>
    </source>
</evidence>
<dbReference type="GO" id="GO:0005524">
    <property type="term" value="F:ATP binding"/>
    <property type="evidence" value="ECO:0007669"/>
    <property type="project" value="UniProtKB-KW"/>
</dbReference>
<dbReference type="InterPro" id="IPR003593">
    <property type="entry name" value="AAA+_ATPase"/>
</dbReference>
<dbReference type="SMART" id="SM00382">
    <property type="entry name" value="AAA"/>
    <property type="match status" value="1"/>
</dbReference>
<proteinExistence type="inferred from homology"/>
<dbReference type="Pfam" id="PF08352">
    <property type="entry name" value="oligo_HPY"/>
    <property type="match status" value="1"/>
</dbReference>
<dbReference type="PROSITE" id="PS50893">
    <property type="entry name" value="ABC_TRANSPORTER_2"/>
    <property type="match status" value="1"/>
</dbReference>
<dbReference type="InterPro" id="IPR003439">
    <property type="entry name" value="ABC_transporter-like_ATP-bd"/>
</dbReference>
<organism evidence="9 10">
    <name type="scientific">Hespellia stercorisuis DSM 15480</name>
    <dbReference type="NCBI Taxonomy" id="1121950"/>
    <lineage>
        <taxon>Bacteria</taxon>
        <taxon>Bacillati</taxon>
        <taxon>Bacillota</taxon>
        <taxon>Clostridia</taxon>
        <taxon>Lachnospirales</taxon>
        <taxon>Lachnospiraceae</taxon>
        <taxon>Hespellia</taxon>
    </lineage>
</organism>
<keyword evidence="7" id="KW-0472">Membrane</keyword>
<dbReference type="CDD" id="cd03257">
    <property type="entry name" value="ABC_NikE_OppD_transporters"/>
    <property type="match status" value="1"/>
</dbReference>
<dbReference type="Pfam" id="PF00005">
    <property type="entry name" value="ABC_tran"/>
    <property type="match status" value="1"/>
</dbReference>
<evidence type="ECO:0000256" key="7">
    <source>
        <dbReference type="ARBA" id="ARBA00023136"/>
    </source>
</evidence>
<keyword evidence="5" id="KW-0547">Nucleotide-binding</keyword>
<evidence type="ECO:0000256" key="4">
    <source>
        <dbReference type="ARBA" id="ARBA00022475"/>
    </source>
</evidence>
<protein>
    <submittedName>
        <fullName evidence="9">Peptide/nickel transport system ATP-binding protein</fullName>
    </submittedName>
</protein>
<sequence length="345" mass="38406">MTMTMDTKEIILDVKNLNTSFVSDGKEVRIVKDVSFQVKRAKTLAVVGESGCGKSVTMNSVMRFLGKNSRIKADNIQFNEWKDGAVVEHHLEKIENNNDIKLRKLRGPGMSMVFQDPMSSLNPVYKVGDQVAEGLREHTGMSKAEARTKVLELFKQLGIPDPESRIDNYPHQFSGGMKQRVVIAIAMICNPDLIICDEPTTALDVTIQAQIMDLLKKLQLVFGKSIILITHNMGLVAEMADEVCVMYMGRVVEFGSRKAIFDETMHPYTKALLRSVPVLGLADGQKLETIPGITPNPADLKGGCEFADRCTHCMEACRKQEIPSFEVSEGHMVRCLLFEKKGRAV</sequence>
<evidence type="ECO:0000256" key="6">
    <source>
        <dbReference type="ARBA" id="ARBA00022840"/>
    </source>
</evidence>
<dbReference type="InterPro" id="IPR050388">
    <property type="entry name" value="ABC_Ni/Peptide_Import"/>
</dbReference>
<evidence type="ECO:0000256" key="5">
    <source>
        <dbReference type="ARBA" id="ARBA00022741"/>
    </source>
</evidence>
<evidence type="ECO:0000256" key="3">
    <source>
        <dbReference type="ARBA" id="ARBA00022448"/>
    </source>
</evidence>
<dbReference type="AlphaFoldDB" id="A0A1M6K7K1"/>
<keyword evidence="3" id="KW-0813">Transport</keyword>
<evidence type="ECO:0000256" key="1">
    <source>
        <dbReference type="ARBA" id="ARBA00004202"/>
    </source>
</evidence>
<dbReference type="EMBL" id="FQZY01000011">
    <property type="protein sequence ID" value="SHJ54914.1"/>
    <property type="molecule type" value="Genomic_DNA"/>
</dbReference>
<dbReference type="NCBIfam" id="TIGR01727">
    <property type="entry name" value="oligo_HPY"/>
    <property type="match status" value="1"/>
</dbReference>
<evidence type="ECO:0000256" key="2">
    <source>
        <dbReference type="ARBA" id="ARBA00005417"/>
    </source>
</evidence>
<dbReference type="FunFam" id="3.40.50.300:FF:000016">
    <property type="entry name" value="Oligopeptide ABC transporter ATP-binding component"/>
    <property type="match status" value="1"/>
</dbReference>
<dbReference type="SUPFAM" id="SSF52540">
    <property type="entry name" value="P-loop containing nucleoside triphosphate hydrolases"/>
    <property type="match status" value="1"/>
</dbReference>
<dbReference type="GO" id="GO:0005886">
    <property type="term" value="C:plasma membrane"/>
    <property type="evidence" value="ECO:0007669"/>
    <property type="project" value="UniProtKB-SubCell"/>
</dbReference>
<keyword evidence="10" id="KW-1185">Reference proteome</keyword>
<dbReference type="Proteomes" id="UP000184301">
    <property type="component" value="Unassembled WGS sequence"/>
</dbReference>
<feature type="domain" description="ABC transporter" evidence="8">
    <location>
        <begin position="12"/>
        <end position="273"/>
    </location>
</feature>
<keyword evidence="6 9" id="KW-0067">ATP-binding</keyword>
<dbReference type="PANTHER" id="PTHR43297">
    <property type="entry name" value="OLIGOPEPTIDE TRANSPORT ATP-BINDING PROTEIN APPD"/>
    <property type="match status" value="1"/>
</dbReference>
<comment type="subcellular location">
    <subcellularLocation>
        <location evidence="1">Cell membrane</location>
        <topology evidence="1">Peripheral membrane protein</topology>
    </subcellularLocation>
</comment>
<gene>
    <name evidence="9" type="ORF">SAMN02745243_00836</name>
</gene>
<evidence type="ECO:0000313" key="10">
    <source>
        <dbReference type="Proteomes" id="UP000184301"/>
    </source>
</evidence>
<dbReference type="InterPro" id="IPR017871">
    <property type="entry name" value="ABC_transporter-like_CS"/>
</dbReference>
<dbReference type="Gene3D" id="3.40.50.300">
    <property type="entry name" value="P-loop containing nucleotide triphosphate hydrolases"/>
    <property type="match status" value="1"/>
</dbReference>
<name>A0A1M6K7K1_9FIRM</name>
<comment type="similarity">
    <text evidence="2">Belongs to the ABC transporter superfamily.</text>
</comment>
<dbReference type="GO" id="GO:0015833">
    <property type="term" value="P:peptide transport"/>
    <property type="evidence" value="ECO:0007669"/>
    <property type="project" value="InterPro"/>
</dbReference>
<accession>A0A1M6K7K1</accession>
<dbReference type="STRING" id="1121950.SAMN02745243_00836"/>
<dbReference type="InterPro" id="IPR013563">
    <property type="entry name" value="Oligopep_ABC_C"/>
</dbReference>
<keyword evidence="4" id="KW-1003">Cell membrane</keyword>
<reference evidence="9 10" key="1">
    <citation type="submission" date="2016-11" db="EMBL/GenBank/DDBJ databases">
        <authorList>
            <person name="Jaros S."/>
            <person name="Januszkiewicz K."/>
            <person name="Wedrychowicz H."/>
        </authorList>
    </citation>
    <scope>NUCLEOTIDE SEQUENCE [LARGE SCALE GENOMIC DNA]</scope>
    <source>
        <strain evidence="9 10">DSM 15480</strain>
    </source>
</reference>
<dbReference type="RefSeq" id="WP_242945347.1">
    <property type="nucleotide sequence ID" value="NZ_FQZY01000011.1"/>
</dbReference>
<dbReference type="InterPro" id="IPR027417">
    <property type="entry name" value="P-loop_NTPase"/>
</dbReference>
<dbReference type="PANTHER" id="PTHR43297:SF2">
    <property type="entry name" value="DIPEPTIDE TRANSPORT ATP-BINDING PROTEIN DPPD"/>
    <property type="match status" value="1"/>
</dbReference>